<sequence length="322" mass="34468">MTEHPEKTSHPVNPVPATAPSDGGGLGRARRLVFVHAHPDDETLATGVSIAHHVRAGDVVTVLTCTLGDEGEVIPAELARLAADAEDRLGAYRRGELWAATFRLGARSVLLADEETPTPGEGPGFFRDSGMAGTPANERPGALAYVEIEEVVGRLAAALEALDPDVVVTYDPAGGYGHPDHVRVHDATVAAAARLPRTPALYTRVTPRSWIERDRRWVLANVGHRAGEARFHVPALDDELIPSVVDDEAVTHVVRPAPGDLDVRDAALAEHRTQVVVRDGWYALSNDVATRLPQAEAFVRVEPGTGTPYPGKAEPGPFEDPR</sequence>
<dbReference type="NCBIfam" id="TIGR03445">
    <property type="entry name" value="mycothiol_MshB"/>
    <property type="match status" value="1"/>
</dbReference>
<evidence type="ECO:0000313" key="6">
    <source>
        <dbReference type="EMBL" id="GAB48375.1"/>
    </source>
</evidence>
<dbReference type="InterPro" id="IPR017810">
    <property type="entry name" value="Mycothiol_biosynthesis_MshB"/>
</dbReference>
<dbReference type="Pfam" id="PF02585">
    <property type="entry name" value="PIG-L"/>
    <property type="match status" value="1"/>
</dbReference>
<dbReference type="PANTHER" id="PTHR12993">
    <property type="entry name" value="N-ACETYLGLUCOSAMINYL-PHOSPHATIDYLINOSITOL DE-N-ACETYLASE-RELATED"/>
    <property type="match status" value="1"/>
</dbReference>
<protein>
    <recommendedName>
        <fullName evidence="4">N-acetyl-1-D-myo-inositol-2-amino-2-deoxy-alpha-D-glucopyranoside deacetylase</fullName>
        <ecNumber evidence="4">3.5.1.103</ecNumber>
    </recommendedName>
</protein>
<accession>H5URL7</accession>
<gene>
    <name evidence="6" type="primary">mshB</name>
    <name evidence="6" type="ORF">MOPEL_073_00150</name>
</gene>
<dbReference type="PANTHER" id="PTHR12993:SF26">
    <property type="entry name" value="1D-MYO-INOSITOL 2-ACETAMIDO-2-DEOXY-ALPHA-D-GLUCOPYRANOSIDE DEACETYLASE"/>
    <property type="match status" value="1"/>
</dbReference>
<reference evidence="6 7" key="1">
    <citation type="submission" date="2012-02" db="EMBL/GenBank/DDBJ databases">
        <title>Whole genome shotgun sequence of Mobilicoccus pelagius NBRC 104925.</title>
        <authorList>
            <person name="Yoshida Y."/>
            <person name="Hosoyama A."/>
            <person name="Tsuchikane K."/>
            <person name="Katsumata H."/>
            <person name="Yamazaki S."/>
            <person name="Fujita N."/>
        </authorList>
    </citation>
    <scope>NUCLEOTIDE SEQUENCE [LARGE SCALE GENOMIC DNA]</scope>
    <source>
        <strain evidence="6 7">NBRC 104925</strain>
    </source>
</reference>
<dbReference type="eggNOG" id="COG2120">
    <property type="taxonomic scope" value="Bacteria"/>
</dbReference>
<dbReference type="EMBL" id="BAFE01000052">
    <property type="protein sequence ID" value="GAB48375.1"/>
    <property type="molecule type" value="Genomic_DNA"/>
</dbReference>
<evidence type="ECO:0000256" key="5">
    <source>
        <dbReference type="SAM" id="MobiDB-lite"/>
    </source>
</evidence>
<evidence type="ECO:0000313" key="7">
    <source>
        <dbReference type="Proteomes" id="UP000004367"/>
    </source>
</evidence>
<feature type="region of interest" description="Disordered" evidence="5">
    <location>
        <begin position="301"/>
        <end position="322"/>
    </location>
</feature>
<evidence type="ECO:0000256" key="1">
    <source>
        <dbReference type="ARBA" id="ARBA00022723"/>
    </source>
</evidence>
<evidence type="ECO:0000256" key="2">
    <source>
        <dbReference type="ARBA" id="ARBA00022801"/>
    </source>
</evidence>
<dbReference type="Proteomes" id="UP000004367">
    <property type="component" value="Unassembled WGS sequence"/>
</dbReference>
<organism evidence="6 7">
    <name type="scientific">Mobilicoccus pelagius NBRC 104925</name>
    <dbReference type="NCBI Taxonomy" id="1089455"/>
    <lineage>
        <taxon>Bacteria</taxon>
        <taxon>Bacillati</taxon>
        <taxon>Actinomycetota</taxon>
        <taxon>Actinomycetes</taxon>
        <taxon>Micrococcales</taxon>
        <taxon>Dermatophilaceae</taxon>
        <taxon>Mobilicoccus</taxon>
    </lineage>
</organism>
<evidence type="ECO:0000256" key="4">
    <source>
        <dbReference type="NCBIfam" id="TIGR03445"/>
    </source>
</evidence>
<keyword evidence="3" id="KW-0862">Zinc</keyword>
<comment type="caution">
    <text evidence="6">The sequence shown here is derived from an EMBL/GenBank/DDBJ whole genome shotgun (WGS) entry which is preliminary data.</text>
</comment>
<evidence type="ECO:0000256" key="3">
    <source>
        <dbReference type="ARBA" id="ARBA00022833"/>
    </source>
</evidence>
<proteinExistence type="predicted"/>
<dbReference type="GO" id="GO:0046872">
    <property type="term" value="F:metal ion binding"/>
    <property type="evidence" value="ECO:0007669"/>
    <property type="project" value="UniProtKB-KW"/>
</dbReference>
<dbReference type="InterPro" id="IPR003737">
    <property type="entry name" value="GlcNAc_PI_deacetylase-related"/>
</dbReference>
<keyword evidence="2" id="KW-0378">Hydrolase</keyword>
<keyword evidence="7" id="KW-1185">Reference proteome</keyword>
<dbReference type="SUPFAM" id="SSF102588">
    <property type="entry name" value="LmbE-like"/>
    <property type="match status" value="1"/>
</dbReference>
<dbReference type="RefSeq" id="WP_009482273.1">
    <property type="nucleotide sequence ID" value="NZ_BAFE01000052.1"/>
</dbReference>
<dbReference type="GO" id="GO:0035595">
    <property type="term" value="F:N-acetylglucosaminylinositol deacetylase activity"/>
    <property type="evidence" value="ECO:0007669"/>
    <property type="project" value="UniProtKB-EC"/>
</dbReference>
<keyword evidence="1" id="KW-0479">Metal-binding</keyword>
<feature type="region of interest" description="Disordered" evidence="5">
    <location>
        <begin position="1"/>
        <end position="25"/>
    </location>
</feature>
<dbReference type="InterPro" id="IPR024078">
    <property type="entry name" value="LmbE-like_dom_sf"/>
</dbReference>
<dbReference type="GO" id="GO:0010125">
    <property type="term" value="P:mycothiol biosynthetic process"/>
    <property type="evidence" value="ECO:0007669"/>
    <property type="project" value="UniProtKB-UniRule"/>
</dbReference>
<dbReference type="STRING" id="1089455.MOPEL_073_00150"/>
<dbReference type="OrthoDB" id="158614at2"/>
<dbReference type="EC" id="3.5.1.103" evidence="4"/>
<dbReference type="AlphaFoldDB" id="H5URL7"/>
<dbReference type="Gene3D" id="3.40.50.10320">
    <property type="entry name" value="LmbE-like"/>
    <property type="match status" value="1"/>
</dbReference>
<name>H5URL7_9MICO</name>